<evidence type="ECO:0000313" key="4">
    <source>
        <dbReference type="EMBL" id="PTQ88914.1"/>
    </source>
</evidence>
<sequence>MNKDAPCPCQSGQRYRECCQRFWASQQQPATAEQLMRSRYTAFVLEKASYLFETHHPEYRQADELKALKKSFKDTQWLGLEIVQIQAGQTEDNVGMVEFKAHYRHARQTYVLHERSTFVKVAGRWCYTQGEQLSQS</sequence>
<protein>
    <recommendedName>
        <fullName evidence="2">UPF0225 protein C8N29_11063</fullName>
    </recommendedName>
</protein>
<dbReference type="HAMAP" id="MF_00612">
    <property type="entry name" value="UPF0225"/>
    <property type="match status" value="1"/>
</dbReference>
<dbReference type="Pfam" id="PF02810">
    <property type="entry name" value="SEC-C"/>
    <property type="match status" value="1"/>
</dbReference>
<dbReference type="EMBL" id="QAON01000010">
    <property type="protein sequence ID" value="PTQ88914.1"/>
    <property type="molecule type" value="Genomic_DNA"/>
</dbReference>
<name>A0A2T5IYE6_9GAMM</name>
<dbReference type="PANTHER" id="PTHR33747:SF1">
    <property type="entry name" value="ADENYLATE CYCLASE-ASSOCIATED CAP C-TERMINAL DOMAIN-CONTAINING PROTEIN"/>
    <property type="match status" value="1"/>
</dbReference>
<reference evidence="4 5" key="1">
    <citation type="submission" date="2018-04" db="EMBL/GenBank/DDBJ databases">
        <title>Genomic Encyclopedia of Archaeal and Bacterial Type Strains, Phase II (KMG-II): from individual species to whole genera.</title>
        <authorList>
            <person name="Goeker M."/>
        </authorList>
    </citation>
    <scope>NUCLEOTIDE SEQUENCE [LARGE SCALE GENOMIC DNA]</scope>
    <source>
        <strain evidence="4 5">DSM 5822</strain>
    </source>
</reference>
<dbReference type="Gene3D" id="3.10.450.50">
    <property type="match status" value="1"/>
</dbReference>
<evidence type="ECO:0000259" key="3">
    <source>
        <dbReference type="Pfam" id="PF17775"/>
    </source>
</evidence>
<evidence type="ECO:0000256" key="1">
    <source>
        <dbReference type="ARBA" id="ARBA00010839"/>
    </source>
</evidence>
<dbReference type="InterPro" id="IPR032710">
    <property type="entry name" value="NTF2-like_dom_sf"/>
</dbReference>
<dbReference type="Pfam" id="PF17775">
    <property type="entry name" value="YchJ_M-like"/>
    <property type="match status" value="1"/>
</dbReference>
<comment type="similarity">
    <text evidence="1 2">Belongs to the UPF0225 family.</text>
</comment>
<organism evidence="4 5">
    <name type="scientific">Agitococcus lubricus</name>
    <dbReference type="NCBI Taxonomy" id="1077255"/>
    <lineage>
        <taxon>Bacteria</taxon>
        <taxon>Pseudomonadati</taxon>
        <taxon>Pseudomonadota</taxon>
        <taxon>Gammaproteobacteria</taxon>
        <taxon>Moraxellales</taxon>
        <taxon>Moraxellaceae</taxon>
        <taxon>Agitococcus</taxon>
    </lineage>
</organism>
<accession>A0A2T5IYE6</accession>
<dbReference type="SUPFAM" id="SSF103642">
    <property type="entry name" value="Sec-C motif"/>
    <property type="match status" value="1"/>
</dbReference>
<dbReference type="InterPro" id="IPR004027">
    <property type="entry name" value="SEC_C_motif"/>
</dbReference>
<keyword evidence="5" id="KW-1185">Reference proteome</keyword>
<comment type="caution">
    <text evidence="4">The sequence shown here is derived from an EMBL/GenBank/DDBJ whole genome shotgun (WGS) entry which is preliminary data.</text>
</comment>
<gene>
    <name evidence="4" type="ORF">C8N29_11063</name>
</gene>
<dbReference type="InterPro" id="IPR048469">
    <property type="entry name" value="YchJ-like_M"/>
</dbReference>
<dbReference type="RefSeq" id="WP_107866074.1">
    <property type="nucleotide sequence ID" value="NZ_QAON01000010.1"/>
</dbReference>
<feature type="domain" description="YchJ-like middle NTF2-like" evidence="3">
    <location>
        <begin position="31"/>
        <end position="130"/>
    </location>
</feature>
<evidence type="ECO:0000313" key="5">
    <source>
        <dbReference type="Proteomes" id="UP000244223"/>
    </source>
</evidence>
<dbReference type="AlphaFoldDB" id="A0A2T5IYE6"/>
<dbReference type="InterPro" id="IPR023006">
    <property type="entry name" value="YchJ-like"/>
</dbReference>
<dbReference type="SUPFAM" id="SSF54427">
    <property type="entry name" value="NTF2-like"/>
    <property type="match status" value="1"/>
</dbReference>
<proteinExistence type="inferred from homology"/>
<dbReference type="PANTHER" id="PTHR33747">
    <property type="entry name" value="UPF0225 PROTEIN SCO1677"/>
    <property type="match status" value="1"/>
</dbReference>
<dbReference type="OrthoDB" id="6399948at2"/>
<dbReference type="Proteomes" id="UP000244223">
    <property type="component" value="Unassembled WGS sequence"/>
</dbReference>
<evidence type="ECO:0000256" key="2">
    <source>
        <dbReference type="HAMAP-Rule" id="MF_00612"/>
    </source>
</evidence>